<dbReference type="OrthoDB" id="6752799at2759"/>
<dbReference type="InterPro" id="IPR000796">
    <property type="entry name" value="Asp_trans"/>
</dbReference>
<dbReference type="InterPro" id="IPR015421">
    <property type="entry name" value="PyrdxlP-dep_Trfase_major"/>
</dbReference>
<dbReference type="PANTHER" id="PTHR11879">
    <property type="entry name" value="ASPARTATE AMINOTRANSFERASE"/>
    <property type="match status" value="1"/>
</dbReference>
<comment type="subunit">
    <text evidence="3">Homodimer.</text>
</comment>
<dbReference type="AlphaFoldDB" id="A0A9N9IW57"/>
<comment type="cofactor">
    <cofactor evidence="1">
        <name>pyridoxal 5'-phosphate</name>
        <dbReference type="ChEBI" id="CHEBI:597326"/>
    </cofactor>
</comment>
<dbReference type="Gene3D" id="3.90.1150.10">
    <property type="entry name" value="Aspartate Aminotransferase, domain 1"/>
    <property type="match status" value="2"/>
</dbReference>
<evidence type="ECO:0000259" key="9">
    <source>
        <dbReference type="Pfam" id="PF00155"/>
    </source>
</evidence>
<comment type="similarity">
    <text evidence="2">Belongs to the class-I pyridoxal-phosphate-dependent aminotransferase family.</text>
</comment>
<evidence type="ECO:0000313" key="11">
    <source>
        <dbReference type="Proteomes" id="UP000789396"/>
    </source>
</evidence>
<dbReference type="Pfam" id="PF00155">
    <property type="entry name" value="Aminotran_1_2"/>
    <property type="match status" value="3"/>
</dbReference>
<dbReference type="GO" id="GO:0030170">
    <property type="term" value="F:pyridoxal phosphate binding"/>
    <property type="evidence" value="ECO:0007669"/>
    <property type="project" value="InterPro"/>
</dbReference>
<keyword evidence="7" id="KW-0663">Pyridoxal phosphate</keyword>
<feature type="non-terminal residue" evidence="10">
    <location>
        <position position="321"/>
    </location>
</feature>
<dbReference type="PANTHER" id="PTHR11879:SF55">
    <property type="entry name" value="GLUTAMATE OXALOACETATE TRANSAMINASE 1, ISOFORM B"/>
    <property type="match status" value="1"/>
</dbReference>
<feature type="domain" description="Aminotransferase class I/classII large" evidence="9">
    <location>
        <begin position="196"/>
        <end position="317"/>
    </location>
</feature>
<dbReference type="SUPFAM" id="SSF53383">
    <property type="entry name" value="PLP-dependent transferases"/>
    <property type="match status" value="1"/>
</dbReference>
<keyword evidence="5" id="KW-0032">Aminotransferase</keyword>
<gene>
    <name evidence="10" type="ORF">RFULGI_LOCUS13734</name>
</gene>
<dbReference type="FunFam" id="3.90.1150.10:FF:000001">
    <property type="entry name" value="Aspartate aminotransferase"/>
    <property type="match status" value="1"/>
</dbReference>
<organism evidence="10 11">
    <name type="scientific">Racocetra fulgida</name>
    <dbReference type="NCBI Taxonomy" id="60492"/>
    <lineage>
        <taxon>Eukaryota</taxon>
        <taxon>Fungi</taxon>
        <taxon>Fungi incertae sedis</taxon>
        <taxon>Mucoromycota</taxon>
        <taxon>Glomeromycotina</taxon>
        <taxon>Glomeromycetes</taxon>
        <taxon>Diversisporales</taxon>
        <taxon>Gigasporaceae</taxon>
        <taxon>Racocetra</taxon>
    </lineage>
</organism>
<dbReference type="GO" id="GO:0005829">
    <property type="term" value="C:cytosol"/>
    <property type="evidence" value="ECO:0007669"/>
    <property type="project" value="TreeGrafter"/>
</dbReference>
<dbReference type="InterPro" id="IPR004839">
    <property type="entry name" value="Aminotransferase_I/II_large"/>
</dbReference>
<evidence type="ECO:0000256" key="1">
    <source>
        <dbReference type="ARBA" id="ARBA00001933"/>
    </source>
</evidence>
<evidence type="ECO:0000256" key="5">
    <source>
        <dbReference type="ARBA" id="ARBA00022576"/>
    </source>
</evidence>
<proteinExistence type="inferred from homology"/>
<protein>
    <recommendedName>
        <fullName evidence="4">aspartate transaminase</fullName>
        <ecNumber evidence="4">2.6.1.1</ecNumber>
    </recommendedName>
    <alternativeName>
        <fullName evidence="8">Transaminase A</fullName>
    </alternativeName>
</protein>
<evidence type="ECO:0000256" key="4">
    <source>
        <dbReference type="ARBA" id="ARBA00012753"/>
    </source>
</evidence>
<evidence type="ECO:0000256" key="3">
    <source>
        <dbReference type="ARBA" id="ARBA00011738"/>
    </source>
</evidence>
<feature type="domain" description="Aminotransferase class I/classII large" evidence="9">
    <location>
        <begin position="100"/>
        <end position="168"/>
    </location>
</feature>
<dbReference type="GO" id="GO:0004069">
    <property type="term" value="F:L-aspartate:2-oxoglutarate aminotransferase activity"/>
    <property type="evidence" value="ECO:0007669"/>
    <property type="project" value="UniProtKB-EC"/>
</dbReference>
<evidence type="ECO:0000256" key="7">
    <source>
        <dbReference type="ARBA" id="ARBA00022898"/>
    </source>
</evidence>
<name>A0A9N9IW57_9GLOM</name>
<keyword evidence="6" id="KW-0808">Transferase</keyword>
<dbReference type="Gene3D" id="3.40.640.10">
    <property type="entry name" value="Type I PLP-dependent aspartate aminotransferase-like (Major domain)"/>
    <property type="match status" value="1"/>
</dbReference>
<accession>A0A9N9IW57</accession>
<reference evidence="10" key="1">
    <citation type="submission" date="2021-06" db="EMBL/GenBank/DDBJ databases">
        <authorList>
            <person name="Kallberg Y."/>
            <person name="Tangrot J."/>
            <person name="Rosling A."/>
        </authorList>
    </citation>
    <scope>NUCLEOTIDE SEQUENCE</scope>
    <source>
        <strain evidence="10">IN212</strain>
    </source>
</reference>
<feature type="non-terminal residue" evidence="10">
    <location>
        <position position="1"/>
    </location>
</feature>
<sequence length="321" mass="36173">TQSTFNDVPRAPPDVIFNLTATYKADTFEKKVNLGVGAYRDDNGKPWVLPVVKKAEREIINDPNLDHEYLPITGLAPFKEAAIKLILGADNPVIKEKRPIFNNVGFETRDYAYYDPKTIGLDIDGLLNSLNVRDAPEGSIIILHACAHNPTGVDPSQEQWKLIADVMEVRFASGDLDRDAWAVRYFVERDSEAAVKVESQLAKLQRAEISNPPAHGARIVSLVLNDPALFEEWVDNLKTMSFRIQEMRRRLYVNLIELDTPGTWNHITDQIGMFSFTGLKPQQVKVIKEKYHVYLTDNGRISMAGLSSKNVEYFAKAVDDV</sequence>
<dbReference type="EMBL" id="CAJVPZ010037221">
    <property type="protein sequence ID" value="CAG8752961.1"/>
    <property type="molecule type" value="Genomic_DNA"/>
</dbReference>
<dbReference type="EC" id="2.6.1.1" evidence="4"/>
<evidence type="ECO:0000256" key="6">
    <source>
        <dbReference type="ARBA" id="ARBA00022679"/>
    </source>
</evidence>
<feature type="domain" description="Aminotransferase class I/classII large" evidence="9">
    <location>
        <begin position="30"/>
        <end position="98"/>
    </location>
</feature>
<evidence type="ECO:0000313" key="10">
    <source>
        <dbReference type="EMBL" id="CAG8752961.1"/>
    </source>
</evidence>
<evidence type="ECO:0000256" key="2">
    <source>
        <dbReference type="ARBA" id="ARBA00007441"/>
    </source>
</evidence>
<comment type="caution">
    <text evidence="10">The sequence shown here is derived from an EMBL/GenBank/DDBJ whole genome shotgun (WGS) entry which is preliminary data.</text>
</comment>
<dbReference type="Proteomes" id="UP000789396">
    <property type="component" value="Unassembled WGS sequence"/>
</dbReference>
<dbReference type="InterPro" id="IPR015424">
    <property type="entry name" value="PyrdxlP-dep_Trfase"/>
</dbReference>
<dbReference type="PRINTS" id="PR00799">
    <property type="entry name" value="TRANSAMINASE"/>
</dbReference>
<dbReference type="GO" id="GO:0006532">
    <property type="term" value="P:aspartate biosynthetic process"/>
    <property type="evidence" value="ECO:0007669"/>
    <property type="project" value="TreeGrafter"/>
</dbReference>
<evidence type="ECO:0000256" key="8">
    <source>
        <dbReference type="ARBA" id="ARBA00030923"/>
    </source>
</evidence>
<dbReference type="InterPro" id="IPR015422">
    <property type="entry name" value="PyrdxlP-dep_Trfase_small"/>
</dbReference>
<keyword evidence="11" id="KW-1185">Reference proteome</keyword>